<dbReference type="NCBIfam" id="TIGR04057">
    <property type="entry name" value="SusC_RagA_signa"/>
    <property type="match status" value="1"/>
</dbReference>
<feature type="domain" description="TonB-dependent receptor plug" evidence="9">
    <location>
        <begin position="128"/>
        <end position="230"/>
    </location>
</feature>
<keyword evidence="10" id="KW-0675">Receptor</keyword>
<comment type="subcellular location">
    <subcellularLocation>
        <location evidence="1 8">Cell outer membrane</location>
        <topology evidence="1 8">Multi-pass membrane protein</topology>
    </subcellularLocation>
</comment>
<keyword evidence="5" id="KW-0732">Signal</keyword>
<dbReference type="SUPFAM" id="SSF56935">
    <property type="entry name" value="Porins"/>
    <property type="match status" value="1"/>
</dbReference>
<evidence type="ECO:0000256" key="3">
    <source>
        <dbReference type="ARBA" id="ARBA00022452"/>
    </source>
</evidence>
<comment type="similarity">
    <text evidence="8">Belongs to the TonB-dependent receptor family.</text>
</comment>
<organism evidence="10 11">
    <name type="scientific">Sphingobacterium ginsenosidimutans</name>
    <dbReference type="NCBI Taxonomy" id="687845"/>
    <lineage>
        <taxon>Bacteria</taxon>
        <taxon>Pseudomonadati</taxon>
        <taxon>Bacteroidota</taxon>
        <taxon>Sphingobacteriia</taxon>
        <taxon>Sphingobacteriales</taxon>
        <taxon>Sphingobacteriaceae</taxon>
        <taxon>Sphingobacterium</taxon>
    </lineage>
</organism>
<dbReference type="Proteomes" id="UP001500167">
    <property type="component" value="Unassembled WGS sequence"/>
</dbReference>
<keyword evidence="11" id="KW-1185">Reference proteome</keyword>
<evidence type="ECO:0000259" key="9">
    <source>
        <dbReference type="Pfam" id="PF07715"/>
    </source>
</evidence>
<dbReference type="PROSITE" id="PS52016">
    <property type="entry name" value="TONB_DEPENDENT_REC_3"/>
    <property type="match status" value="1"/>
</dbReference>
<evidence type="ECO:0000256" key="1">
    <source>
        <dbReference type="ARBA" id="ARBA00004571"/>
    </source>
</evidence>
<accession>A0ABP7ZZL0</accession>
<dbReference type="InterPro" id="IPR036942">
    <property type="entry name" value="Beta-barrel_TonB_sf"/>
</dbReference>
<evidence type="ECO:0000313" key="11">
    <source>
        <dbReference type="Proteomes" id="UP001500167"/>
    </source>
</evidence>
<evidence type="ECO:0000256" key="7">
    <source>
        <dbReference type="ARBA" id="ARBA00023237"/>
    </source>
</evidence>
<protein>
    <submittedName>
        <fullName evidence="10">TonB-dependent receptor</fullName>
    </submittedName>
</protein>
<sequence>MNKFLILPLALGIAYQGQAFPVKKPFSSIIGSSVFQDQIKGTVVANNGVPVAGVTVKNVQTGKTTVTDVRGQFQLSAKQGETLRFSSVGYKSLDQQVTGNSLSVTLTEDSSQLEEVVVVGYGTQRKSTVSGAVATTDLKGTNSRSMAGIGEVLQGRTPGVTVTAEGGDPTSKPSINIRGMGGLNGQQPVYVIDGVIFNGVPDLNPNDIQDISVLKDASAAVYGARASGGIILVTTKSGKAGELKIDFEAKYGLQKAHNLLQSLNAADRAMISNLAADNAGVARDPAFDAAKYPDGQITRTDWVDEIFRTARTQDYNLSASAGNEKSSFYTGFNYRNAEGILINTYGKRYNFRINSQTQLTPWLKLGENISYSFTNGQGANTSSGYTGAVLSAIHYPRNVSVYDDAGKFSGLPEKYGPGSYGDVINPVAYLSRLDVDNPVHNLLINPYVELKLLPGLKFRSNFAYTKQFTDFKEFTARIPEIGKPNMSNSLTIRTERSTDILAEQTLTYEKDFGKHHLEGLAGFMYQQTKMNYQYVIGENFDDEAKNYRYLVNAGRIQPVDDGLGKTALLSYLLRANYNYDNRYMLTLIGRRDGTSLVAKENQFQNYGSVSGAWAIHREAFLSDSEVINTLKLRASYGILGDLATLPSTAVSPLLKRVDAWFGKTPALLPGYIQEAMGNPNLTWAESKQTNIGLDLGILNNRLTLNADYFVKNTSNMIMQITLPGTTGVKNKYVNGGLVRDKGLEIALNYSSKADAAFQYDVRASINKITNNVESLIDQYPSIPSQVDYRGILKPLRTEPGQALYSYYGLETAGLFRSNQEAEQYKNSAGTKIQPNAQAGDMKFVDQNGDGIIDAKDRVFLGSAYPDFNYGVTFNGSYKNFDVNIFFQGVQGNKLFNALKYTGLNAASGQPYNMFEEIKNAYSESNPNSDIPRVSVKDLNGNFSNVSDFYIENGSYLRLKNLIVGYTLPRELTQRYKIQKLRFFASATNLFTVTKYTGMDPEVGMNNYGVDAGRYPQSRTFLFGAAVTF</sequence>
<dbReference type="SUPFAM" id="SSF49464">
    <property type="entry name" value="Carboxypeptidase regulatory domain-like"/>
    <property type="match status" value="1"/>
</dbReference>
<name>A0ABP7ZZL0_9SPHI</name>
<keyword evidence="3 8" id="KW-1134">Transmembrane beta strand</keyword>
<dbReference type="PANTHER" id="PTHR30069:SF29">
    <property type="entry name" value="HEMOGLOBIN AND HEMOGLOBIN-HAPTOGLOBIN-BINDING PROTEIN 1-RELATED"/>
    <property type="match status" value="1"/>
</dbReference>
<evidence type="ECO:0000256" key="6">
    <source>
        <dbReference type="ARBA" id="ARBA00023136"/>
    </source>
</evidence>
<dbReference type="InterPro" id="IPR039426">
    <property type="entry name" value="TonB-dep_rcpt-like"/>
</dbReference>
<gene>
    <name evidence="10" type="ORF">GCM10022218_18450</name>
</gene>
<dbReference type="Pfam" id="PF07715">
    <property type="entry name" value="Plug"/>
    <property type="match status" value="1"/>
</dbReference>
<keyword evidence="6 8" id="KW-0472">Membrane</keyword>
<evidence type="ECO:0000256" key="4">
    <source>
        <dbReference type="ARBA" id="ARBA00022692"/>
    </source>
</evidence>
<keyword evidence="2 8" id="KW-0813">Transport</keyword>
<dbReference type="InterPro" id="IPR023996">
    <property type="entry name" value="TonB-dep_OMP_SusC/RagA"/>
</dbReference>
<keyword evidence="7 8" id="KW-0998">Cell outer membrane</keyword>
<dbReference type="Gene3D" id="2.40.170.20">
    <property type="entry name" value="TonB-dependent receptor, beta-barrel domain"/>
    <property type="match status" value="1"/>
</dbReference>
<proteinExistence type="inferred from homology"/>
<dbReference type="EMBL" id="BAAAZK010000005">
    <property type="protein sequence ID" value="GAA4174295.1"/>
    <property type="molecule type" value="Genomic_DNA"/>
</dbReference>
<dbReference type="InterPro" id="IPR008969">
    <property type="entry name" value="CarboxyPept-like_regulatory"/>
</dbReference>
<dbReference type="Pfam" id="PF13715">
    <property type="entry name" value="CarbopepD_reg_2"/>
    <property type="match status" value="1"/>
</dbReference>
<dbReference type="InterPro" id="IPR012910">
    <property type="entry name" value="Plug_dom"/>
</dbReference>
<comment type="caution">
    <text evidence="10">The sequence shown here is derived from an EMBL/GenBank/DDBJ whole genome shotgun (WGS) entry which is preliminary data.</text>
</comment>
<dbReference type="RefSeq" id="WP_346085695.1">
    <property type="nucleotide sequence ID" value="NZ_BAAAZK010000005.1"/>
</dbReference>
<evidence type="ECO:0000313" key="10">
    <source>
        <dbReference type="EMBL" id="GAA4174295.1"/>
    </source>
</evidence>
<evidence type="ECO:0000256" key="8">
    <source>
        <dbReference type="PROSITE-ProRule" id="PRU01360"/>
    </source>
</evidence>
<dbReference type="InterPro" id="IPR023997">
    <property type="entry name" value="TonB-dep_OMP_SusC/RagA_CS"/>
</dbReference>
<dbReference type="Gene3D" id="2.170.130.10">
    <property type="entry name" value="TonB-dependent receptor, plug domain"/>
    <property type="match status" value="1"/>
</dbReference>
<keyword evidence="4 8" id="KW-0812">Transmembrane</keyword>
<evidence type="ECO:0000256" key="2">
    <source>
        <dbReference type="ARBA" id="ARBA00022448"/>
    </source>
</evidence>
<evidence type="ECO:0000256" key="5">
    <source>
        <dbReference type="ARBA" id="ARBA00022729"/>
    </source>
</evidence>
<dbReference type="NCBIfam" id="TIGR04056">
    <property type="entry name" value="OMP_RagA_SusC"/>
    <property type="match status" value="1"/>
</dbReference>
<dbReference type="InterPro" id="IPR037066">
    <property type="entry name" value="Plug_dom_sf"/>
</dbReference>
<dbReference type="Gene3D" id="2.60.40.1120">
    <property type="entry name" value="Carboxypeptidase-like, regulatory domain"/>
    <property type="match status" value="1"/>
</dbReference>
<dbReference type="PANTHER" id="PTHR30069">
    <property type="entry name" value="TONB-DEPENDENT OUTER MEMBRANE RECEPTOR"/>
    <property type="match status" value="1"/>
</dbReference>
<reference evidence="11" key="1">
    <citation type="journal article" date="2019" name="Int. J. Syst. Evol. Microbiol.">
        <title>The Global Catalogue of Microorganisms (GCM) 10K type strain sequencing project: providing services to taxonomists for standard genome sequencing and annotation.</title>
        <authorList>
            <consortium name="The Broad Institute Genomics Platform"/>
            <consortium name="The Broad Institute Genome Sequencing Center for Infectious Disease"/>
            <person name="Wu L."/>
            <person name="Ma J."/>
        </authorList>
    </citation>
    <scope>NUCLEOTIDE SEQUENCE [LARGE SCALE GENOMIC DNA]</scope>
    <source>
        <strain evidence="11">JCM 16722</strain>
    </source>
</reference>